<feature type="domain" description="Rnh202 triple barrel" evidence="8">
    <location>
        <begin position="34"/>
        <end position="87"/>
    </location>
</feature>
<evidence type="ECO:0000259" key="7">
    <source>
        <dbReference type="Pfam" id="PF09468"/>
    </source>
</evidence>
<sequence>MERGNGADETRLLVAPTTTTIQSDCANRNAVGCFLSLRHPKSGNEMCYLLTNGVLQELHWFKQSYTSWFLGDYVCRDGRLYTATAVDPVFILLPIFEEARMKKGDDLGKFRQLDDIIFIDGYPGYQHLIPIADNCMQLVCEIKEIGSSKFFRLDDSKVLAWLCCKVSRLKQRLGLLDKNYAAQDKNTLTDAVAILGEYVKDDPWLKLLCKHLKLSLSEVARIMPGCEESPTVVGRNSVSSNLLEVKGSNDSKIKRTGRQGKKAKMETESQNIKEMFSRASRRR</sequence>
<protein>
    <recommendedName>
        <fullName evidence="2">Ribonuclease H2 subunit B</fullName>
    </recommendedName>
    <alternativeName>
        <fullName evidence="5">Ribonuclease HI subunit B</fullName>
    </alternativeName>
</protein>
<evidence type="ECO:0000256" key="5">
    <source>
        <dbReference type="ARBA" id="ARBA00033464"/>
    </source>
</evidence>
<feature type="domain" description="Ribonuclease H2 subunit B wHTH" evidence="7">
    <location>
        <begin position="90"/>
        <end position="176"/>
    </location>
</feature>
<organism evidence="9">
    <name type="scientific">Rhizophora mucronata</name>
    <name type="common">Asiatic mangrove</name>
    <dbReference type="NCBI Taxonomy" id="61149"/>
    <lineage>
        <taxon>Eukaryota</taxon>
        <taxon>Viridiplantae</taxon>
        <taxon>Streptophyta</taxon>
        <taxon>Embryophyta</taxon>
        <taxon>Tracheophyta</taxon>
        <taxon>Spermatophyta</taxon>
        <taxon>Magnoliopsida</taxon>
        <taxon>eudicotyledons</taxon>
        <taxon>Gunneridae</taxon>
        <taxon>Pentapetalae</taxon>
        <taxon>rosids</taxon>
        <taxon>fabids</taxon>
        <taxon>Malpighiales</taxon>
        <taxon>Rhizophoraceae</taxon>
        <taxon>Rhizophora</taxon>
    </lineage>
</organism>
<dbReference type="CDD" id="cd09270">
    <property type="entry name" value="RNase_H2-B"/>
    <property type="match status" value="1"/>
</dbReference>
<dbReference type="Gene3D" id="2.20.25.530">
    <property type="match status" value="1"/>
</dbReference>
<dbReference type="FunFam" id="2.20.25.530:FF:000002">
    <property type="entry name" value="Ribonuclease H2 subunit B"/>
    <property type="match status" value="1"/>
</dbReference>
<dbReference type="GO" id="GO:0006401">
    <property type="term" value="P:RNA catabolic process"/>
    <property type="evidence" value="ECO:0007669"/>
    <property type="project" value="TreeGrafter"/>
</dbReference>
<feature type="region of interest" description="Disordered" evidence="6">
    <location>
        <begin position="246"/>
        <end position="283"/>
    </location>
</feature>
<evidence type="ECO:0000256" key="2">
    <source>
        <dbReference type="ARBA" id="ARBA00019062"/>
    </source>
</evidence>
<comment type="function">
    <text evidence="4">Non catalytic subunit of RNase H2, an endonuclease that specifically degrades the RNA of RNA:DNA hybrids. Participates in DNA replication, possibly by mediating the removal of lagging-strand Okazaki fragment RNA primers during DNA replication. Mediates the excision of single ribonucleotides from DNA:RNA duplexes.</text>
</comment>
<dbReference type="Pfam" id="PF17745">
    <property type="entry name" value="Ydr279_N"/>
    <property type="match status" value="1"/>
</dbReference>
<reference evidence="9" key="1">
    <citation type="submission" date="2018-02" db="EMBL/GenBank/DDBJ databases">
        <title>Rhizophora mucronata_Transcriptome.</title>
        <authorList>
            <person name="Meera S.P."/>
            <person name="Sreeshan A."/>
            <person name="Augustine A."/>
        </authorList>
    </citation>
    <scope>NUCLEOTIDE SEQUENCE</scope>
    <source>
        <tissue evidence="9">Leaf</tissue>
    </source>
</reference>
<evidence type="ECO:0000256" key="1">
    <source>
        <dbReference type="ARBA" id="ARBA00004123"/>
    </source>
</evidence>
<evidence type="ECO:0000259" key="8">
    <source>
        <dbReference type="Pfam" id="PF17745"/>
    </source>
</evidence>
<keyword evidence="3" id="KW-0539">Nucleus</keyword>
<dbReference type="GO" id="GO:0032299">
    <property type="term" value="C:ribonuclease H2 complex"/>
    <property type="evidence" value="ECO:0007669"/>
    <property type="project" value="InterPro"/>
</dbReference>
<proteinExistence type="predicted"/>
<evidence type="ECO:0000256" key="3">
    <source>
        <dbReference type="ARBA" id="ARBA00023242"/>
    </source>
</evidence>
<evidence type="ECO:0000256" key="6">
    <source>
        <dbReference type="SAM" id="MobiDB-lite"/>
    </source>
</evidence>
<dbReference type="InterPro" id="IPR040456">
    <property type="entry name" value="RNase_H2_suB"/>
</dbReference>
<evidence type="ECO:0000313" key="9">
    <source>
        <dbReference type="EMBL" id="MBW87940.1"/>
    </source>
</evidence>
<name>A0A2P2J3D0_RHIMU</name>
<dbReference type="Pfam" id="PF09468">
    <property type="entry name" value="RNase_H2-Ydr279"/>
    <property type="match status" value="1"/>
</dbReference>
<dbReference type="EMBL" id="GGEC01007457">
    <property type="protein sequence ID" value="MBW87940.1"/>
    <property type="molecule type" value="Transcribed_RNA"/>
</dbReference>
<comment type="subcellular location">
    <subcellularLocation>
        <location evidence="1">Nucleus</location>
    </subcellularLocation>
</comment>
<dbReference type="PANTHER" id="PTHR13383">
    <property type="entry name" value="RIBONUCLEASE H2 SUBUNIT B"/>
    <property type="match status" value="1"/>
</dbReference>
<dbReference type="Gene3D" id="1.10.20.120">
    <property type="match status" value="1"/>
</dbReference>
<dbReference type="AlphaFoldDB" id="A0A2P2J3D0"/>
<dbReference type="InterPro" id="IPR019024">
    <property type="entry name" value="RNase_H2_suB_wHTH"/>
</dbReference>
<dbReference type="PANTHER" id="PTHR13383:SF11">
    <property type="entry name" value="RIBONUCLEASE H2 SUBUNIT B"/>
    <property type="match status" value="1"/>
</dbReference>
<dbReference type="InterPro" id="IPR041195">
    <property type="entry name" value="Rnh202_N"/>
</dbReference>
<accession>A0A2P2J3D0</accession>
<dbReference type="GO" id="GO:0005654">
    <property type="term" value="C:nucleoplasm"/>
    <property type="evidence" value="ECO:0007669"/>
    <property type="project" value="TreeGrafter"/>
</dbReference>
<evidence type="ECO:0000256" key="4">
    <source>
        <dbReference type="ARBA" id="ARBA00024778"/>
    </source>
</evidence>